<sequence>MPKSPDELKLDRLRSKREKLFRRVQLCYDAGEALKADQNNAQKLENFKIRYTNISETVLEYKNVVDEIIVLKQQIKPDENPSYSILEAFEDLSDHIEYVAANQRNDQTRIHMPKIELVKFDGSDVMLWPLFYENFKQLVHIRQDFSNAEKLQYLLGSISGKALKICSSVEAVPNNYPIIWNTLEKTYQDKKFLSSVYFDRILNCRNVPNHNPSSLQAFLEKFDPNVNALKTLNIPQLDDFMLFHIALSKLPQETINSSQNSNPISNNSNLKNKTFFVNNPNNNNSKNCIACNRTVHLLKDCSVFKNDSVEERFRKIKANHLCINCFSAKHTVSNCPSHFSCNICKLKHHTLLHRSNTSVNRTSPTVSAVHASTSHSSSDFNTGSPANLLMSQNNSQTVLLSTNNSSSDLNPGSLANVLMSQTNCQTVLLSTAVAGGFKLLKWVSNSQDLLAQIEDHLKLTKTIEFDKTNLKILGLQWSPRLDIFTFKLNFQFTPCTKRNLLSCVARIFDPLGFLSPLTLFIKLLIKTLWQQNFDWDQPAPIEIIKFWNKVQNELILLNELKIPRHLFIFENVTISLIGFSDASINAYAAAVYVRVVNQSSKVNINLLCSQSKVSPNSKISLPRLELCAATLLAQLLAHVRDTYQIRQPINEMFALSDSMITLHWIHSTTRKWKPFINNRVTKIKKFLPPSHWFFIPTKENVSDCASRGLTPLGLMNHSSWLPGPTWLKLPPSEWPIKCINSTQTLEETEDFSHEYVTLSVLKPAISPLYSLITYFSSWTKLLHATIYVLRFLKIVSSQNRTTKDLKRAELILIRAVQQRHFNNDYKSILENRQLPPYLRKLNPFIHEGVIRVGGRLANSTLSFDKRYPILLPKSDPFVTLLIDYNHKLYSHTGAHLLHSLLRQQYWILSARDIIRQRGWKCNYCFRLTPKPTYPIMANLPSERYLHTLQMRLKWNTSSNPIKAGTLVVVIQENIPPLQWPLAVIQTLHPGNDGIARVASIKTKNGAYIRPVAKLCPLPTQ</sequence>
<organism evidence="2 3">
    <name type="scientific">Molorchus minor</name>
    <dbReference type="NCBI Taxonomy" id="1323400"/>
    <lineage>
        <taxon>Eukaryota</taxon>
        <taxon>Metazoa</taxon>
        <taxon>Ecdysozoa</taxon>
        <taxon>Arthropoda</taxon>
        <taxon>Hexapoda</taxon>
        <taxon>Insecta</taxon>
        <taxon>Pterygota</taxon>
        <taxon>Neoptera</taxon>
        <taxon>Endopterygota</taxon>
        <taxon>Coleoptera</taxon>
        <taxon>Polyphaga</taxon>
        <taxon>Cucujiformia</taxon>
        <taxon>Chrysomeloidea</taxon>
        <taxon>Cerambycidae</taxon>
        <taxon>Lamiinae</taxon>
        <taxon>Monochamini</taxon>
        <taxon>Molorchus</taxon>
    </lineage>
</organism>
<protein>
    <recommendedName>
        <fullName evidence="1">DUF5641 domain-containing protein</fullName>
    </recommendedName>
</protein>
<dbReference type="Pfam" id="PF05380">
    <property type="entry name" value="Peptidase_A17"/>
    <property type="match status" value="1"/>
</dbReference>
<proteinExistence type="predicted"/>
<dbReference type="PANTHER" id="PTHR47331:SF4">
    <property type="entry name" value="PEPTIDASE S1 DOMAIN-CONTAINING PROTEIN"/>
    <property type="match status" value="1"/>
</dbReference>
<dbReference type="InterPro" id="IPR040676">
    <property type="entry name" value="DUF5641"/>
</dbReference>
<comment type="caution">
    <text evidence="2">The sequence shown here is derived from an EMBL/GenBank/DDBJ whole genome shotgun (WGS) entry which is preliminary data.</text>
</comment>
<keyword evidence="3" id="KW-1185">Reference proteome</keyword>
<dbReference type="Proteomes" id="UP001162164">
    <property type="component" value="Unassembled WGS sequence"/>
</dbReference>
<dbReference type="InterPro" id="IPR005312">
    <property type="entry name" value="DUF1759"/>
</dbReference>
<dbReference type="Pfam" id="PF18701">
    <property type="entry name" value="DUF5641"/>
    <property type="match status" value="1"/>
</dbReference>
<feature type="domain" description="DUF5641" evidence="1">
    <location>
        <begin position="942"/>
        <end position="1017"/>
    </location>
</feature>
<gene>
    <name evidence="2" type="ORF">NQ317_007028</name>
</gene>
<reference evidence="2" key="1">
    <citation type="journal article" date="2023" name="Insect Mol. Biol.">
        <title>Genome sequencing provides insights into the evolution of gene families encoding plant cell wall-degrading enzymes in longhorned beetles.</title>
        <authorList>
            <person name="Shin N.R."/>
            <person name="Okamura Y."/>
            <person name="Kirsch R."/>
            <person name="Pauchet Y."/>
        </authorList>
    </citation>
    <scope>NUCLEOTIDE SEQUENCE</scope>
    <source>
        <strain evidence="2">MMC_N1</strain>
    </source>
</reference>
<evidence type="ECO:0000259" key="1">
    <source>
        <dbReference type="Pfam" id="PF18701"/>
    </source>
</evidence>
<accession>A0ABQ9IZX3</accession>
<dbReference type="EMBL" id="JAPWTJ010001683">
    <property type="protein sequence ID" value="KAJ8969981.1"/>
    <property type="molecule type" value="Genomic_DNA"/>
</dbReference>
<evidence type="ECO:0000313" key="2">
    <source>
        <dbReference type="EMBL" id="KAJ8969981.1"/>
    </source>
</evidence>
<dbReference type="Pfam" id="PF03564">
    <property type="entry name" value="DUF1759"/>
    <property type="match status" value="1"/>
</dbReference>
<dbReference type="InterPro" id="IPR008042">
    <property type="entry name" value="Retrotrans_Pao"/>
</dbReference>
<evidence type="ECO:0000313" key="3">
    <source>
        <dbReference type="Proteomes" id="UP001162164"/>
    </source>
</evidence>
<name>A0ABQ9IZX3_9CUCU</name>
<dbReference type="PANTHER" id="PTHR47331">
    <property type="entry name" value="PHD-TYPE DOMAIN-CONTAINING PROTEIN"/>
    <property type="match status" value="1"/>
</dbReference>